<dbReference type="EMBL" id="JAKUDN010000001">
    <property type="protein sequence ID" value="MCP8351907.1"/>
    <property type="molecule type" value="Genomic_DNA"/>
</dbReference>
<reference evidence="2 3" key="1">
    <citation type="journal article" date="2022" name="Nat. Microbiol.">
        <title>The microbiome of a bacterivorous marine choanoflagellate contains a resource-demanding obligate bacterial associate.</title>
        <authorList>
            <person name="Needham D.M."/>
            <person name="Poirier C."/>
            <person name="Bachy C."/>
            <person name="George E.E."/>
            <person name="Wilken S."/>
            <person name="Yung C.C.M."/>
            <person name="Limardo A.J."/>
            <person name="Morando M."/>
            <person name="Sudek L."/>
            <person name="Malmstrom R.R."/>
            <person name="Keeling P.J."/>
            <person name="Santoro A.E."/>
            <person name="Worden A.Z."/>
        </authorList>
    </citation>
    <scope>NUCLEOTIDE SEQUENCE [LARGE SCALE GENOMIC DNA]</scope>
    <source>
        <strain evidence="2 3">Comchoano-2</strain>
    </source>
</reference>
<dbReference type="Gene3D" id="3.40.30.10">
    <property type="entry name" value="Glutaredoxin"/>
    <property type="match status" value="1"/>
</dbReference>
<name>A0ABT1L3Y7_9GAMM</name>
<accession>A0ABT1L3Y7</accession>
<gene>
    <name evidence="2" type="ORF">MKS91_01180</name>
</gene>
<feature type="chain" id="PRO_5045838825" evidence="1">
    <location>
        <begin position="17"/>
        <end position="115"/>
    </location>
</feature>
<evidence type="ECO:0000256" key="1">
    <source>
        <dbReference type="SAM" id="SignalP"/>
    </source>
</evidence>
<proteinExistence type="predicted"/>
<evidence type="ECO:0000313" key="2">
    <source>
        <dbReference type="EMBL" id="MCP8351907.1"/>
    </source>
</evidence>
<evidence type="ECO:0000313" key="3">
    <source>
        <dbReference type="Proteomes" id="UP001320768"/>
    </source>
</evidence>
<keyword evidence="3" id="KW-1185">Reference proteome</keyword>
<sequence length="115" mass="13533">MLKYLLALVIAIPAYASTLSLVAITHHACPVCLKWHKEVEPFYHLYVKKQDYPELKRYDVSKIENRHWVREHVGPLTSLPTFALMEDDQVITRFHGYLNAQDFFQVLDDALKKQY</sequence>
<keyword evidence="1" id="KW-0732">Signal</keyword>
<dbReference type="SUPFAM" id="SSF52833">
    <property type="entry name" value="Thioredoxin-like"/>
    <property type="match status" value="1"/>
</dbReference>
<dbReference type="RefSeq" id="WP_258569015.1">
    <property type="nucleotide sequence ID" value="NZ_JAKUDN010000001.1"/>
</dbReference>
<dbReference type="Proteomes" id="UP001320768">
    <property type="component" value="Unassembled WGS sequence"/>
</dbReference>
<dbReference type="InterPro" id="IPR036249">
    <property type="entry name" value="Thioredoxin-like_sf"/>
</dbReference>
<feature type="signal peptide" evidence="1">
    <location>
        <begin position="1"/>
        <end position="16"/>
    </location>
</feature>
<comment type="caution">
    <text evidence="2">The sequence shown here is derived from an EMBL/GenBank/DDBJ whole genome shotgun (WGS) entry which is preliminary data.</text>
</comment>
<protein>
    <submittedName>
        <fullName evidence="2">Thioredoxin family protein</fullName>
    </submittedName>
</protein>
<organism evidence="2 3">
    <name type="scientific">Candidatus Synchoanobacter obligatus</name>
    <dbReference type="NCBI Taxonomy" id="2919597"/>
    <lineage>
        <taxon>Bacteria</taxon>
        <taxon>Pseudomonadati</taxon>
        <taxon>Pseudomonadota</taxon>
        <taxon>Gammaproteobacteria</taxon>
        <taxon>Candidatus Comchoanobacterales</taxon>
        <taxon>Candidatus Comchoanobacteraceae</taxon>
        <taxon>Candidatus Synchoanobacter</taxon>
    </lineage>
</organism>